<keyword evidence="2" id="KW-1185">Reference proteome</keyword>
<dbReference type="Proteomes" id="UP001610631">
    <property type="component" value="Unassembled WGS sequence"/>
</dbReference>
<accession>A0ABW7PBB2</accession>
<comment type="caution">
    <text evidence="1">The sequence shown here is derived from an EMBL/GenBank/DDBJ whole genome shotgun (WGS) entry which is preliminary data.</text>
</comment>
<gene>
    <name evidence="1" type="ORF">WDV06_09280</name>
</gene>
<organism evidence="1 2">
    <name type="scientific">Streptomyces racemochromogenes</name>
    <dbReference type="NCBI Taxonomy" id="67353"/>
    <lineage>
        <taxon>Bacteria</taxon>
        <taxon>Bacillati</taxon>
        <taxon>Actinomycetota</taxon>
        <taxon>Actinomycetes</taxon>
        <taxon>Kitasatosporales</taxon>
        <taxon>Streptomycetaceae</taxon>
        <taxon>Streptomyces</taxon>
    </lineage>
</organism>
<proteinExistence type="predicted"/>
<evidence type="ECO:0000313" key="2">
    <source>
        <dbReference type="Proteomes" id="UP001610631"/>
    </source>
</evidence>
<name>A0ABW7PBB2_9ACTN</name>
<protein>
    <recommendedName>
        <fullName evidence="3">Transposase</fullName>
    </recommendedName>
</protein>
<dbReference type="EMBL" id="JBBDHD010000016">
    <property type="protein sequence ID" value="MFH7595280.1"/>
    <property type="molecule type" value="Genomic_DNA"/>
</dbReference>
<reference evidence="1 2" key="1">
    <citation type="submission" date="2024-03" db="EMBL/GenBank/DDBJ databases">
        <title>Whole genome sequencing of Streptomyces racemochromogenes, to identify antimicrobial biosynthetic gene clusters.</title>
        <authorList>
            <person name="Suryawanshi P."/>
            <person name="Krishnaraj P.U."/>
            <person name="Arun Y.P."/>
            <person name="Suryawanshi M.P."/>
            <person name="Rakshit O."/>
        </authorList>
    </citation>
    <scope>NUCLEOTIDE SEQUENCE [LARGE SCALE GENOMIC DNA]</scope>
    <source>
        <strain evidence="1 2">AUDT626</strain>
    </source>
</reference>
<dbReference type="RefSeq" id="WP_395509163.1">
    <property type="nucleotide sequence ID" value="NZ_JBBDHD010000016.1"/>
</dbReference>
<evidence type="ECO:0008006" key="3">
    <source>
        <dbReference type="Google" id="ProtNLM"/>
    </source>
</evidence>
<evidence type="ECO:0000313" key="1">
    <source>
        <dbReference type="EMBL" id="MFH7595280.1"/>
    </source>
</evidence>
<sequence>MLEHDKDIYDADLVHYRSRQRAERPRRPKLRLDAEVQARFDLEWSPEQIAAHLRALWSDRPERHLCHETTTCGRPWLGSLR</sequence>